<dbReference type="PANTHER" id="PTHR31793">
    <property type="entry name" value="4-HYDROXYBENZOYL-COA THIOESTERASE FAMILY MEMBER"/>
    <property type="match status" value="1"/>
</dbReference>
<dbReference type="AlphaFoldDB" id="A0A2W5U2X0"/>
<dbReference type="SUPFAM" id="SSF54637">
    <property type="entry name" value="Thioesterase/thiol ester dehydrase-isomerase"/>
    <property type="match status" value="1"/>
</dbReference>
<dbReference type="InterPro" id="IPR050563">
    <property type="entry name" value="4-hydroxybenzoyl-CoA_TE"/>
</dbReference>
<gene>
    <name evidence="3" type="ORF">DI536_02590</name>
</gene>
<accession>A0A2W5U2X0</accession>
<sequence>MARGGAGGDDGGRTVVSALRRRHRGRAFAVHCFLERRDARRVQTTAVLTTASGAGVTASMRRLWNPFHAVEVTMSFSIQFPVRFAEVDWARVVYFARYFDFAHRCFEDFFNVHAGISYVAVLDAKNVGFPIVHSEGQHFAPLKLGDTVRVVMDVVKLSRRSVTSRFTLYRGESDVKVAIITLKQAAIDTAKFVGTEFPDDIYALFEKQLVSA</sequence>
<proteinExistence type="inferred from homology"/>
<dbReference type="InterPro" id="IPR029069">
    <property type="entry name" value="HotDog_dom_sf"/>
</dbReference>
<evidence type="ECO:0000256" key="1">
    <source>
        <dbReference type="ARBA" id="ARBA00005953"/>
    </source>
</evidence>
<dbReference type="PANTHER" id="PTHR31793:SF27">
    <property type="entry name" value="NOVEL THIOESTERASE SUPERFAMILY DOMAIN AND SAPOSIN A-TYPE DOMAIN CONTAINING PROTEIN (0610012H03RIK)"/>
    <property type="match status" value="1"/>
</dbReference>
<dbReference type="Pfam" id="PF13279">
    <property type="entry name" value="4HBT_2"/>
    <property type="match status" value="1"/>
</dbReference>
<protein>
    <submittedName>
        <fullName evidence="3">Uncharacterized protein</fullName>
    </submittedName>
</protein>
<dbReference type="EMBL" id="QFQP01000001">
    <property type="protein sequence ID" value="PZR18786.1"/>
    <property type="molecule type" value="Genomic_DNA"/>
</dbReference>
<dbReference type="Gene3D" id="3.10.129.10">
    <property type="entry name" value="Hotdog Thioesterase"/>
    <property type="match status" value="1"/>
</dbReference>
<evidence type="ECO:0000313" key="3">
    <source>
        <dbReference type="EMBL" id="PZR18786.1"/>
    </source>
</evidence>
<dbReference type="GO" id="GO:0047617">
    <property type="term" value="F:fatty acyl-CoA hydrolase activity"/>
    <property type="evidence" value="ECO:0007669"/>
    <property type="project" value="TreeGrafter"/>
</dbReference>
<reference evidence="3 4" key="1">
    <citation type="submission" date="2017-08" db="EMBL/GenBank/DDBJ databases">
        <title>Infants hospitalized years apart are colonized by the same room-sourced microbial strains.</title>
        <authorList>
            <person name="Brooks B."/>
            <person name="Olm M.R."/>
            <person name="Firek B.A."/>
            <person name="Baker R."/>
            <person name="Thomas B.C."/>
            <person name="Morowitz M.J."/>
            <person name="Banfield J.F."/>
        </authorList>
    </citation>
    <scope>NUCLEOTIDE SEQUENCE [LARGE SCALE GENOMIC DNA]</scope>
    <source>
        <strain evidence="3">S2_003_000_R2_14</strain>
    </source>
</reference>
<dbReference type="Proteomes" id="UP000249061">
    <property type="component" value="Unassembled WGS sequence"/>
</dbReference>
<evidence type="ECO:0000256" key="2">
    <source>
        <dbReference type="ARBA" id="ARBA00022801"/>
    </source>
</evidence>
<organism evidence="3 4">
    <name type="scientific">Archangium gephyra</name>
    <dbReference type="NCBI Taxonomy" id="48"/>
    <lineage>
        <taxon>Bacteria</taxon>
        <taxon>Pseudomonadati</taxon>
        <taxon>Myxococcota</taxon>
        <taxon>Myxococcia</taxon>
        <taxon>Myxococcales</taxon>
        <taxon>Cystobacterineae</taxon>
        <taxon>Archangiaceae</taxon>
        <taxon>Archangium</taxon>
    </lineage>
</organism>
<dbReference type="CDD" id="cd00586">
    <property type="entry name" value="4HBT"/>
    <property type="match status" value="1"/>
</dbReference>
<evidence type="ECO:0000313" key="4">
    <source>
        <dbReference type="Proteomes" id="UP000249061"/>
    </source>
</evidence>
<keyword evidence="2" id="KW-0378">Hydrolase</keyword>
<name>A0A2W5U2X0_9BACT</name>
<comment type="similarity">
    <text evidence="1">Belongs to the 4-hydroxybenzoyl-CoA thioesterase family.</text>
</comment>
<comment type="caution">
    <text evidence="3">The sequence shown here is derived from an EMBL/GenBank/DDBJ whole genome shotgun (WGS) entry which is preliminary data.</text>
</comment>